<accession>A0A812CF64</accession>
<protein>
    <submittedName>
        <fullName evidence="1">Uncharacterized protein</fullName>
    </submittedName>
</protein>
<dbReference type="Proteomes" id="UP000597762">
    <property type="component" value="Unassembled WGS sequence"/>
</dbReference>
<dbReference type="AlphaFoldDB" id="A0A812CF64"/>
<comment type="caution">
    <text evidence="1">The sequence shown here is derived from an EMBL/GenBank/DDBJ whole genome shotgun (WGS) entry which is preliminary data.</text>
</comment>
<dbReference type="EMBL" id="CAHIKZ030001414">
    <property type="protein sequence ID" value="CAE1263423.1"/>
    <property type="molecule type" value="Genomic_DNA"/>
</dbReference>
<keyword evidence="2" id="KW-1185">Reference proteome</keyword>
<evidence type="ECO:0000313" key="2">
    <source>
        <dbReference type="Proteomes" id="UP000597762"/>
    </source>
</evidence>
<organism evidence="1 2">
    <name type="scientific">Acanthosepion pharaonis</name>
    <name type="common">Pharaoh cuttlefish</name>
    <name type="synonym">Sepia pharaonis</name>
    <dbReference type="NCBI Taxonomy" id="158019"/>
    <lineage>
        <taxon>Eukaryota</taxon>
        <taxon>Metazoa</taxon>
        <taxon>Spiralia</taxon>
        <taxon>Lophotrochozoa</taxon>
        <taxon>Mollusca</taxon>
        <taxon>Cephalopoda</taxon>
        <taxon>Coleoidea</taxon>
        <taxon>Decapodiformes</taxon>
        <taxon>Sepiida</taxon>
        <taxon>Sepiina</taxon>
        <taxon>Sepiidae</taxon>
        <taxon>Acanthosepion</taxon>
    </lineage>
</organism>
<proteinExistence type="predicted"/>
<evidence type="ECO:0000313" key="1">
    <source>
        <dbReference type="EMBL" id="CAE1263423.1"/>
    </source>
</evidence>
<name>A0A812CF64_ACAPH</name>
<reference evidence="1" key="1">
    <citation type="submission" date="2021-01" db="EMBL/GenBank/DDBJ databases">
        <authorList>
            <person name="Li R."/>
            <person name="Bekaert M."/>
        </authorList>
    </citation>
    <scope>NUCLEOTIDE SEQUENCE</scope>
    <source>
        <strain evidence="1">Farmed</strain>
    </source>
</reference>
<gene>
    <name evidence="1" type="ORF">SPHA_33710</name>
</gene>
<sequence>MITLPHYSVFLEECTNSPLRIPVDLQNTEASPHYSVFLEECTNSPIESLLICRILKHSPPLFCLPGGCTKSNADSPHYSVFLEKPLLLSPVFCLPGGMFLSPFVSLLICGILIEIPHYSVFLEECTNSPRSLLICGILKHSPIILSSWRNVTVPSILKHSPHYSVFLEECTNSLLRIPLFAESPHYSDFAEYPVPVDLQNRLSPHYSVFLEECTNSPFVSLLICRILCHSPPLFCLPGGMYYSPLHDPLPIFCLCRILICTEALPIILSSWIMYQQSPSIPVDLQKNDLPIILSSSPTNTEALSHYSVFLEECTNSPLRIPVDLQNTEALSPLFCLPGGMYQQSPSYPLICTLCYSIEMMIILVFLRSSLFGRNDDYSCLPSKSLCYSVEMMIILVFHRSSLLLGRNDDLHSCLPSKLFLTR</sequence>